<dbReference type="HAMAP" id="MF_04000">
    <property type="entry name" value="PPV_E1"/>
    <property type="match status" value="1"/>
</dbReference>
<evidence type="ECO:0000256" key="13">
    <source>
        <dbReference type="ARBA" id="ARBA00048988"/>
    </source>
</evidence>
<comment type="catalytic activity">
    <reaction evidence="13 15 16">
        <text>ATP + H2O = ADP + phosphate + H(+)</text>
        <dbReference type="Rhea" id="RHEA:13065"/>
        <dbReference type="ChEBI" id="CHEBI:15377"/>
        <dbReference type="ChEBI" id="CHEBI:15378"/>
        <dbReference type="ChEBI" id="CHEBI:30616"/>
        <dbReference type="ChEBI" id="CHEBI:43474"/>
        <dbReference type="ChEBI" id="CHEBI:456216"/>
        <dbReference type="EC" id="5.6.2.4"/>
    </reaction>
</comment>
<evidence type="ECO:0000256" key="15">
    <source>
        <dbReference type="HAMAP-Rule" id="MF_04000"/>
    </source>
</evidence>
<dbReference type="Pfam" id="PF00524">
    <property type="entry name" value="PPV_E1_N"/>
    <property type="match status" value="1"/>
</dbReference>
<name>A0AA51ZS61_9PAPI</name>
<dbReference type="Pfam" id="PF20450">
    <property type="entry name" value="PPV_E1_DBD"/>
    <property type="match status" value="1"/>
</dbReference>
<feature type="short sequence motif" description="Nuclear localization signal" evidence="15">
    <location>
        <begin position="77"/>
        <end position="79"/>
    </location>
</feature>
<comment type="function">
    <text evidence="14 15">ATP-dependent DNA 3'-5' helicase required for initiation of viral DNA replication. It forms a complex with the viral E2 protein. The E1-E2 complex binds to the replication origin which contains binding sites for both proteins. During the initial step, a dimer of E1 interacts with a dimer of protein E2 leading to a complex that binds the viral origin of replication with high specificity. Then, a second dimer of E1 displaces the E2 dimer in an ATP-dependent manner to form the E1 tetramer. Following this, two E1 monomers are added to each half of the site, which results in the formation of two E1 trimers on the viral ori. Subsequently, two hexamers will be created. The double hexamer acts as a bi-directional helicase machinery and unwinds the viral DNA and then recruits the host DNA polymerase to start replication.</text>
</comment>
<dbReference type="InterPro" id="IPR027417">
    <property type="entry name" value="P-loop_NTPase"/>
</dbReference>
<keyword evidence="3 15" id="KW-0597">Phosphoprotein</keyword>
<evidence type="ECO:0000256" key="8">
    <source>
        <dbReference type="ARBA" id="ARBA00022806"/>
    </source>
</evidence>
<dbReference type="Pfam" id="PF00519">
    <property type="entry name" value="PPV_E1_C"/>
    <property type="match status" value="1"/>
</dbReference>
<comment type="catalytic activity">
    <reaction evidence="12 15">
        <text>Couples ATP hydrolysis with the unwinding of duplex DNA by translocating in the 3'-5' direction.</text>
        <dbReference type="EC" id="5.6.2.4"/>
    </reaction>
</comment>
<evidence type="ECO:0000256" key="7">
    <source>
        <dbReference type="ARBA" id="ARBA00022801"/>
    </source>
</evidence>
<evidence type="ECO:0000256" key="2">
    <source>
        <dbReference type="ARBA" id="ARBA00022518"/>
    </source>
</evidence>
<feature type="compositionally biased region" description="Acidic residues" evidence="17">
    <location>
        <begin position="22"/>
        <end position="37"/>
    </location>
</feature>
<evidence type="ECO:0000256" key="12">
    <source>
        <dbReference type="ARBA" id="ARBA00034617"/>
    </source>
</evidence>
<evidence type="ECO:0000256" key="6">
    <source>
        <dbReference type="ARBA" id="ARBA00022741"/>
    </source>
</evidence>
<dbReference type="InterPro" id="IPR016393">
    <property type="entry name" value="Rep_E1_papillomaV"/>
</dbReference>
<keyword evidence="10 15" id="KW-0238">DNA-binding</keyword>
<keyword evidence="8 15" id="KW-0347">Helicase</keyword>
<comment type="subunit">
    <text evidence="15">Can form hexamers. Interacts with E2 protein; this interaction increases E1 DNA binding specificity. Interacts with host DNA polymerase subunit POLA2. Interacts with host single stranded DNA-binding protein RPA1. Interacts with host TOP1; this interaction stimulates the enzymatic activity of TOP1.</text>
</comment>
<evidence type="ECO:0000313" key="19">
    <source>
        <dbReference type="EMBL" id="WMY82291.1"/>
    </source>
</evidence>
<sequence>MADKKGTVCEDASEWVLVEAECSDDENDEDDVNDNDNDSTVSDLVDNASVAECQGLSLQLFQQQEQLDTEEQLMQLKRKYIRSPEAAVDNLSPRLQNIRISPRKPKKAKKQLQWEDSGLGTSQNEADDSLTQREAQVENLPSAEGKNAGGIEGLFKSKNQKAYKYVKFKEAFGISFTELTRHFESDKTCTADWVVCVLYLNEARSEAAKTLLQDQCEYLFFAQMGICTLMLLSFKCQKNRDTLLKHLRGLLQIRDSQILSDPPRTRSAACALYWYKRGMSNCAFTYGKLPNWIEQQTLVGHQLAAEKPFDLSTMVQWAYDNNFVDESQIAYHYALLGDSDDNAAAFLSSNSQAKHVKDCATMCRHYKRAEMQKMSMSEWIHRSCSDAKEGADWKQIVQFLRFQSIEFISFIAAFKKFLRGIPKKNCLVIWGPPNTGKSMFCMSLLTFLRGRVISYVNAKSQFWLQPLAEAKIGLLDDATKPCWDYFDTYMRNALDGNAVCLDCKHKAPIQLKCPPLLVTTNINVQGDDRWKYLWSRLSCFCFAAEFPFQEDGSPSFILNDESWASFFKRFWTHLDLSDQEEEGEDGYTHASLKLCARGTSQSV</sequence>
<comment type="function">
    <text evidence="16">ATP-dependent DNA helicase required for initiation of viral DNA replication. It forms a complex with the viral E2 protein. The E1-E2 complex binds to the replication origin which contains binding sites for both proteins.</text>
</comment>
<feature type="domain" description="SF3 helicase" evidence="18">
    <location>
        <begin position="405"/>
        <end position="555"/>
    </location>
</feature>
<comment type="subcellular location">
    <subcellularLocation>
        <location evidence="1 15">Host nucleus</location>
    </subcellularLocation>
</comment>
<dbReference type="InterPro" id="IPR014015">
    <property type="entry name" value="Helicase_SF3_DNA-vir"/>
</dbReference>
<keyword evidence="5 15" id="KW-0235">DNA replication</keyword>
<keyword evidence="15" id="KW-1017">Isopeptide bond</keyword>
<dbReference type="InterPro" id="IPR037102">
    <property type="entry name" value="Znf_lg_T-Ag_D1_dom_sf"/>
</dbReference>
<evidence type="ECO:0000256" key="11">
    <source>
        <dbReference type="ARBA" id="ARBA00023235"/>
    </source>
</evidence>
<feature type="modified residue" description="Phosphoserine; by host" evidence="15">
    <location>
        <position position="92"/>
    </location>
</feature>
<feature type="modified residue" description="Phosphoserine; by host" evidence="15">
    <location>
        <position position="83"/>
    </location>
</feature>
<gene>
    <name evidence="15" type="primary">E1</name>
</gene>
<dbReference type="GO" id="GO:0003677">
    <property type="term" value="F:DNA binding"/>
    <property type="evidence" value="ECO:0007669"/>
    <property type="project" value="UniProtKB-UniRule"/>
</dbReference>
<dbReference type="PROSITE" id="PS51206">
    <property type="entry name" value="SF3_HELICASE_1"/>
    <property type="match status" value="1"/>
</dbReference>
<feature type="region of interest" description="Disordered" evidence="17">
    <location>
        <begin position="92"/>
        <end position="144"/>
    </location>
</feature>
<dbReference type="EMBL" id="OQ746290">
    <property type="protein sequence ID" value="WMY82291.1"/>
    <property type="molecule type" value="Genomic_DNA"/>
</dbReference>
<evidence type="ECO:0000256" key="10">
    <source>
        <dbReference type="ARBA" id="ARBA00023125"/>
    </source>
</evidence>
<dbReference type="Gene3D" id="3.40.50.300">
    <property type="entry name" value="P-loop containing nucleotide triphosphate hydrolases"/>
    <property type="match status" value="1"/>
</dbReference>
<dbReference type="GO" id="GO:0006260">
    <property type="term" value="P:DNA replication"/>
    <property type="evidence" value="ECO:0007669"/>
    <property type="project" value="UniProtKB-UniRule"/>
</dbReference>
<dbReference type="InterPro" id="IPR046935">
    <property type="entry name" value="PPV_E1_DBD_sf"/>
</dbReference>
<evidence type="ECO:0000256" key="5">
    <source>
        <dbReference type="ARBA" id="ARBA00022705"/>
    </source>
</evidence>
<keyword evidence="15" id="KW-0832">Ubl conjugation</keyword>
<dbReference type="InterPro" id="IPR046832">
    <property type="entry name" value="PPV_E1_DBD"/>
</dbReference>
<feature type="short sequence motif" description="Nuclear export signal" evidence="15">
    <location>
        <begin position="91"/>
        <end position="100"/>
    </location>
</feature>
<feature type="binding site" evidence="15">
    <location>
        <begin position="431"/>
        <end position="438"/>
    </location>
    <ligand>
        <name>ATP</name>
        <dbReference type="ChEBI" id="CHEBI:30616"/>
    </ligand>
</feature>
<feature type="region of interest" description="Disordered" evidence="17">
    <location>
        <begin position="22"/>
        <end position="42"/>
    </location>
</feature>
<evidence type="ECO:0000256" key="14">
    <source>
        <dbReference type="ARBA" id="ARBA00093297"/>
    </source>
</evidence>
<dbReference type="GO" id="GO:0042025">
    <property type="term" value="C:host cell nucleus"/>
    <property type="evidence" value="ECO:0007669"/>
    <property type="project" value="UniProtKB-SubCell"/>
</dbReference>
<evidence type="ECO:0000256" key="16">
    <source>
        <dbReference type="PIRNR" id="PIRNR003383"/>
    </source>
</evidence>
<keyword evidence="6 15" id="KW-0547">Nucleotide-binding</keyword>
<keyword evidence="9 15" id="KW-0067">ATP-binding</keyword>
<dbReference type="Gene3D" id="1.10.10.510">
    <property type="entry name" value="Zinc finger, large T-antigen D1 domain"/>
    <property type="match status" value="1"/>
</dbReference>
<dbReference type="SUPFAM" id="SSF52540">
    <property type="entry name" value="P-loop containing nucleoside triphosphate hydrolases"/>
    <property type="match status" value="1"/>
</dbReference>
<keyword evidence="11 15" id="KW-0413">Isomerase</keyword>
<dbReference type="EC" id="5.6.2.4" evidence="15 16"/>
<keyword evidence="4 15" id="KW-1048">Host nucleus</keyword>
<dbReference type="SUPFAM" id="SSF55464">
    <property type="entry name" value="Origin of replication-binding domain, RBD-like"/>
    <property type="match status" value="1"/>
</dbReference>
<dbReference type="PIRSF" id="PIRSF003383">
    <property type="entry name" value="Rep_E1_papillomaV"/>
    <property type="match status" value="1"/>
</dbReference>
<evidence type="ECO:0000256" key="17">
    <source>
        <dbReference type="SAM" id="MobiDB-lite"/>
    </source>
</evidence>
<dbReference type="GO" id="GO:0005524">
    <property type="term" value="F:ATP binding"/>
    <property type="evidence" value="ECO:0007669"/>
    <property type="project" value="UniProtKB-UniRule"/>
</dbReference>
<keyword evidence="2 15" id="KW-0244">Early protein</keyword>
<proteinExistence type="inferred from homology"/>
<dbReference type="InterPro" id="IPR001177">
    <property type="entry name" value="PPV_DNA_helicase_E1_C"/>
</dbReference>
<evidence type="ECO:0000256" key="3">
    <source>
        <dbReference type="ARBA" id="ARBA00022553"/>
    </source>
</evidence>
<feature type="compositionally biased region" description="Basic residues" evidence="17">
    <location>
        <begin position="101"/>
        <end position="110"/>
    </location>
</feature>
<dbReference type="GO" id="GO:0043138">
    <property type="term" value="F:3'-5' DNA helicase activity"/>
    <property type="evidence" value="ECO:0007669"/>
    <property type="project" value="UniProtKB-UniRule"/>
</dbReference>
<dbReference type="InterPro" id="IPR014000">
    <property type="entry name" value="PPV_DNA_helicase_E1_N"/>
</dbReference>
<evidence type="ECO:0000256" key="4">
    <source>
        <dbReference type="ARBA" id="ARBA00022562"/>
    </source>
</evidence>
<comment type="PTM">
    <text evidence="15">Sumoylated.</text>
</comment>
<comment type="similarity">
    <text evidence="15 16">Belongs to the papillomaviridae E1 protein family.</text>
</comment>
<comment type="PTM">
    <text evidence="15">Phosphorylated.</text>
</comment>
<evidence type="ECO:0000256" key="9">
    <source>
        <dbReference type="ARBA" id="ARBA00022840"/>
    </source>
</evidence>
<evidence type="ECO:0000259" key="18">
    <source>
        <dbReference type="PROSITE" id="PS51206"/>
    </source>
</evidence>
<keyword evidence="7 15" id="KW-0378">Hydrolase</keyword>
<comment type="caution">
    <text evidence="15">Lacks conserved residue(s) required for the propagation of feature annotation.</text>
</comment>
<dbReference type="Gene3D" id="3.40.1310.10">
    <property type="match status" value="1"/>
</dbReference>
<evidence type="ECO:0000256" key="1">
    <source>
        <dbReference type="ARBA" id="ARBA00004147"/>
    </source>
</evidence>
<protein>
    <recommendedName>
        <fullName evidence="15 16">Replication protein E1</fullName>
        <ecNumber evidence="15 16">5.6.2.4</ecNumber>
    </recommendedName>
    <alternativeName>
        <fullName evidence="15">ATP-dependent helicase E1</fullName>
    </alternativeName>
    <alternativeName>
        <fullName evidence="15">DNA 3'-5' helicase E1</fullName>
    </alternativeName>
</protein>
<accession>A0AA51ZS61</accession>
<dbReference type="GO" id="GO:0016817">
    <property type="term" value="F:hydrolase activity, acting on acid anhydrides"/>
    <property type="evidence" value="ECO:0007669"/>
    <property type="project" value="InterPro"/>
</dbReference>
<reference evidence="19" key="1">
    <citation type="submission" date="2023-04" db="EMBL/GenBank/DDBJ databases">
        <title>A novel lambdapapillomavirus of northern sea otters subspecies (Enhydra lutris kenyoni) associated with severe mucosal oral growths.</title>
        <authorList>
            <person name="Romero C.H."/>
            <person name="Burek-Huntington K.A."/>
            <person name="Tuomi P.A."/>
        </authorList>
    </citation>
    <scope>NUCLEOTIDE SEQUENCE</scope>
    <source>
        <strain evidence="19">2_ElkPV-2</strain>
    </source>
</reference>
<organism evidence="19">
    <name type="scientific">Enhydra lutris kenyoni papillomavirus 2</name>
    <dbReference type="NCBI Taxonomy" id="3073258"/>
    <lineage>
        <taxon>Viruses</taxon>
        <taxon>Monodnaviria</taxon>
        <taxon>Shotokuvirae</taxon>
        <taxon>Cossaviricota</taxon>
        <taxon>Papovaviricetes</taxon>
        <taxon>Zurhausenvirales</taxon>
        <taxon>Papillomaviridae</taxon>
    </lineage>
</organism>
<feature type="cross-link" description="Glycyl lysine isopeptide (Lys-Gly) (interchain with G-Cter in SUMO)" evidence="15">
    <location>
        <position position="512"/>
    </location>
</feature>